<organism evidence="1 2">
    <name type="scientific">Parelaphostrongylus tenuis</name>
    <name type="common">Meningeal worm</name>
    <dbReference type="NCBI Taxonomy" id="148309"/>
    <lineage>
        <taxon>Eukaryota</taxon>
        <taxon>Metazoa</taxon>
        <taxon>Ecdysozoa</taxon>
        <taxon>Nematoda</taxon>
        <taxon>Chromadorea</taxon>
        <taxon>Rhabditida</taxon>
        <taxon>Rhabditina</taxon>
        <taxon>Rhabditomorpha</taxon>
        <taxon>Strongyloidea</taxon>
        <taxon>Metastrongylidae</taxon>
        <taxon>Parelaphostrongylus</taxon>
    </lineage>
</organism>
<comment type="caution">
    <text evidence="1">The sequence shown here is derived from an EMBL/GenBank/DDBJ whole genome shotgun (WGS) entry which is preliminary data.</text>
</comment>
<dbReference type="AlphaFoldDB" id="A0AAD5MLT3"/>
<protein>
    <submittedName>
        <fullName evidence="1">Uncharacterized protein</fullName>
    </submittedName>
</protein>
<name>A0AAD5MLT3_PARTN</name>
<reference evidence="1" key="1">
    <citation type="submission" date="2021-06" db="EMBL/GenBank/DDBJ databases">
        <title>Parelaphostrongylus tenuis whole genome reference sequence.</title>
        <authorList>
            <person name="Garwood T.J."/>
            <person name="Larsen P.A."/>
            <person name="Fountain-Jones N.M."/>
            <person name="Garbe J.R."/>
            <person name="Macchietto M.G."/>
            <person name="Kania S.A."/>
            <person name="Gerhold R.W."/>
            <person name="Richards J.E."/>
            <person name="Wolf T.M."/>
        </authorList>
    </citation>
    <scope>NUCLEOTIDE SEQUENCE</scope>
    <source>
        <strain evidence="1">MNPRO001-30</strain>
        <tissue evidence="1">Meninges</tissue>
    </source>
</reference>
<sequence length="157" mass="17878">MVPWKKFSINTLIEEEHVLRKCHDGSSTPRRITAAGMNEARVDIPCKLRGERRRLRYGRTATQRRYARNGPTTMAVERLQLTRAGHLVALLDSAFSPILPSRNCMCIRIHSSKLCSAAYDSDMMRNVLSDQSQQCKYSEYKLRSANTRINALSSTSE</sequence>
<dbReference type="Proteomes" id="UP001196413">
    <property type="component" value="Unassembled WGS sequence"/>
</dbReference>
<proteinExistence type="predicted"/>
<evidence type="ECO:0000313" key="1">
    <source>
        <dbReference type="EMBL" id="KAJ1351636.1"/>
    </source>
</evidence>
<gene>
    <name evidence="1" type="ORF">KIN20_007733</name>
</gene>
<dbReference type="EMBL" id="JAHQIW010001168">
    <property type="protein sequence ID" value="KAJ1351636.1"/>
    <property type="molecule type" value="Genomic_DNA"/>
</dbReference>
<evidence type="ECO:0000313" key="2">
    <source>
        <dbReference type="Proteomes" id="UP001196413"/>
    </source>
</evidence>
<keyword evidence="2" id="KW-1185">Reference proteome</keyword>
<accession>A0AAD5MLT3</accession>